<reference evidence="1" key="1">
    <citation type="submission" date="2021-06" db="EMBL/GenBank/DDBJ databases">
        <authorList>
            <person name="Kallberg Y."/>
            <person name="Tangrot J."/>
            <person name="Rosling A."/>
        </authorList>
    </citation>
    <scope>NUCLEOTIDE SEQUENCE</scope>
    <source>
        <strain evidence="1">BR232B</strain>
    </source>
</reference>
<sequence>INKEKDRERQFDFRKPVDYTLKQLVNDDDFKIHLTNVCKEYKENPKSGRKLHRWTPRRLPPPVELCELDWKPAELAALGVILTYYKILTFLWAKIKKSVISKVL</sequence>
<feature type="non-terminal residue" evidence="1">
    <location>
        <position position="1"/>
    </location>
</feature>
<keyword evidence="2" id="KW-1185">Reference proteome</keyword>
<accession>A0A9N9DVX0</accession>
<protein>
    <submittedName>
        <fullName evidence="1">4422_t:CDS:1</fullName>
    </submittedName>
</protein>
<name>A0A9N9DVX0_9GLOM</name>
<evidence type="ECO:0000313" key="2">
    <source>
        <dbReference type="Proteomes" id="UP000789739"/>
    </source>
</evidence>
<gene>
    <name evidence="1" type="ORF">PBRASI_LOCUS10362</name>
</gene>
<dbReference type="Proteomes" id="UP000789739">
    <property type="component" value="Unassembled WGS sequence"/>
</dbReference>
<dbReference type="EMBL" id="CAJVPI010003015">
    <property type="protein sequence ID" value="CAG8652971.1"/>
    <property type="molecule type" value="Genomic_DNA"/>
</dbReference>
<comment type="caution">
    <text evidence="1">The sequence shown here is derived from an EMBL/GenBank/DDBJ whole genome shotgun (WGS) entry which is preliminary data.</text>
</comment>
<evidence type="ECO:0000313" key="1">
    <source>
        <dbReference type="EMBL" id="CAG8652971.1"/>
    </source>
</evidence>
<dbReference type="AlphaFoldDB" id="A0A9N9DVX0"/>
<organism evidence="1 2">
    <name type="scientific">Paraglomus brasilianum</name>
    <dbReference type="NCBI Taxonomy" id="144538"/>
    <lineage>
        <taxon>Eukaryota</taxon>
        <taxon>Fungi</taxon>
        <taxon>Fungi incertae sedis</taxon>
        <taxon>Mucoromycota</taxon>
        <taxon>Glomeromycotina</taxon>
        <taxon>Glomeromycetes</taxon>
        <taxon>Paraglomerales</taxon>
        <taxon>Paraglomeraceae</taxon>
        <taxon>Paraglomus</taxon>
    </lineage>
</organism>
<proteinExistence type="predicted"/>